<gene>
    <name evidence="2" type="ORF">PNOK_0790500</name>
</gene>
<evidence type="ECO:0000313" key="2">
    <source>
        <dbReference type="EMBL" id="PAV16285.1"/>
    </source>
</evidence>
<feature type="region of interest" description="Disordered" evidence="1">
    <location>
        <begin position="536"/>
        <end position="582"/>
    </location>
</feature>
<feature type="compositionally biased region" description="Low complexity" evidence="1">
    <location>
        <begin position="566"/>
        <end position="579"/>
    </location>
</feature>
<feature type="compositionally biased region" description="Polar residues" evidence="1">
    <location>
        <begin position="1"/>
        <end position="11"/>
    </location>
</feature>
<dbReference type="InParanoid" id="A0A286U9N8"/>
<comment type="caution">
    <text evidence="2">The sequence shown here is derived from an EMBL/GenBank/DDBJ whole genome shotgun (WGS) entry which is preliminary data.</text>
</comment>
<feature type="compositionally biased region" description="Polar residues" evidence="1">
    <location>
        <begin position="755"/>
        <end position="785"/>
    </location>
</feature>
<feature type="compositionally biased region" description="Low complexity" evidence="1">
    <location>
        <begin position="330"/>
        <end position="352"/>
    </location>
</feature>
<organism evidence="2 3">
    <name type="scientific">Pyrrhoderma noxium</name>
    <dbReference type="NCBI Taxonomy" id="2282107"/>
    <lineage>
        <taxon>Eukaryota</taxon>
        <taxon>Fungi</taxon>
        <taxon>Dikarya</taxon>
        <taxon>Basidiomycota</taxon>
        <taxon>Agaricomycotina</taxon>
        <taxon>Agaricomycetes</taxon>
        <taxon>Hymenochaetales</taxon>
        <taxon>Hymenochaetaceae</taxon>
        <taxon>Pyrrhoderma</taxon>
    </lineage>
</organism>
<dbReference type="AlphaFoldDB" id="A0A286U9N8"/>
<proteinExistence type="predicted"/>
<evidence type="ECO:0000256" key="1">
    <source>
        <dbReference type="SAM" id="MobiDB-lite"/>
    </source>
</evidence>
<sequence>MATASSSTLPAQRQRPIAPFTPSAPSSPQFSTRHRPTITAAPGTTVGPTFKAPAHKHAHHLHSIPPREKSTRTLILDHLLWVHARTRLQQARAELGMTVNGDALSDFGESPRSVSSNGMDVDREPSIVTPFEQDALSDGEDVLNIKFGARDHERNRRSSAEDEHEAQQNLQLAHTLRLRADGVEKVLIAMLDQPPKVQPPYSDDDTPRTPPAIHGVGEHYFPNGVRLRLALSALVNDFFARDIPTPISPHSSNQPSYQARNAQTPSSTPQVTPVPNSSSKAPPSFSMPPPVVANKSYRRDDDFLENGLPFCLLPLAYISSFTFEHERTGTSLPSFSSFTRSSPSPTTDRLPPIISPDSSPKAQAANPSPRPRKASGRVLSLYAVGTDPATANSPPSLRCPRHLHHSCLICAPALPPALSAGGVPSIHPTGTSPRSPNQTRTAISFGSGGKRQLSNGPTATGLASWKTGAGIGAGLVSAGIEGTVLRRRTISHHSTPHPAVKDVGLCSQGGKLAELIPRFLRLSALVAVELGREAKEKEDEVSSIGEKRPSSSAGRDSEDGREDEGSSTYNSNNTSGQTNRVSALKTSESAGSPYLFALSFRPTHDWYGIVAGLLTRAVLEGYLTRGWKGPLGMECLLGVGLGPGPHMPGVKDIEEDEFIHLDPDDCPSLNNAARILFPNLSRQMRPSDGPEAAYEIEMLERISEFLTVPSSTPDLSTHFEDLAYKFPTEPVERAVIRFCEAVANWRGLPELANNRKPSGTFTGAVNDQSVSNISASPQRNRSSKSPIDKYFKVGPPLPPRPHFEQDEWTGPYGV</sequence>
<feature type="region of interest" description="Disordered" evidence="1">
    <location>
        <begin position="194"/>
        <end position="215"/>
    </location>
</feature>
<feature type="region of interest" description="Disordered" evidence="1">
    <location>
        <begin position="329"/>
        <end position="375"/>
    </location>
</feature>
<evidence type="ECO:0000313" key="3">
    <source>
        <dbReference type="Proteomes" id="UP000217199"/>
    </source>
</evidence>
<feature type="compositionally biased region" description="Low complexity" evidence="1">
    <location>
        <begin position="263"/>
        <end position="279"/>
    </location>
</feature>
<feature type="compositionally biased region" description="Polar residues" evidence="1">
    <location>
        <begin position="248"/>
        <end position="262"/>
    </location>
</feature>
<keyword evidence="3" id="KW-1185">Reference proteome</keyword>
<dbReference type="Proteomes" id="UP000217199">
    <property type="component" value="Unassembled WGS sequence"/>
</dbReference>
<reference evidence="2 3" key="1">
    <citation type="journal article" date="2017" name="Mol. Ecol.">
        <title>Comparative and population genomic landscape of Phellinus noxius: A hypervariable fungus causing root rot in trees.</title>
        <authorList>
            <person name="Chung C.L."/>
            <person name="Lee T.J."/>
            <person name="Akiba M."/>
            <person name="Lee H.H."/>
            <person name="Kuo T.H."/>
            <person name="Liu D."/>
            <person name="Ke H.M."/>
            <person name="Yokoi T."/>
            <person name="Roa M.B."/>
            <person name="Lu M.J."/>
            <person name="Chang Y.Y."/>
            <person name="Ann P.J."/>
            <person name="Tsai J.N."/>
            <person name="Chen C.Y."/>
            <person name="Tzean S.S."/>
            <person name="Ota Y."/>
            <person name="Hattori T."/>
            <person name="Sahashi N."/>
            <person name="Liou R.F."/>
            <person name="Kikuchi T."/>
            <person name="Tsai I.J."/>
        </authorList>
    </citation>
    <scope>NUCLEOTIDE SEQUENCE [LARGE SCALE GENOMIC DNA]</scope>
    <source>
        <strain evidence="2 3">FFPRI411160</strain>
    </source>
</reference>
<feature type="region of interest" description="Disordered" evidence="1">
    <location>
        <begin position="752"/>
        <end position="814"/>
    </location>
</feature>
<name>A0A286U9N8_9AGAM</name>
<feature type="compositionally biased region" description="Basic residues" evidence="1">
    <location>
        <begin position="53"/>
        <end position="62"/>
    </location>
</feature>
<feature type="compositionally biased region" description="Basic and acidic residues" evidence="1">
    <location>
        <begin position="536"/>
        <end position="549"/>
    </location>
</feature>
<feature type="region of interest" description="Disordered" evidence="1">
    <location>
        <begin position="246"/>
        <end position="293"/>
    </location>
</feature>
<accession>A0A286U9N8</accession>
<feature type="compositionally biased region" description="Polar residues" evidence="1">
    <location>
        <begin position="428"/>
        <end position="444"/>
    </location>
</feature>
<dbReference type="EMBL" id="NBII01000008">
    <property type="protein sequence ID" value="PAV16285.1"/>
    <property type="molecule type" value="Genomic_DNA"/>
</dbReference>
<feature type="region of interest" description="Disordered" evidence="1">
    <location>
        <begin position="1"/>
        <end position="65"/>
    </location>
</feature>
<dbReference type="OrthoDB" id="2534923at2759"/>
<protein>
    <submittedName>
        <fullName evidence="2">Uncharacterized protein</fullName>
    </submittedName>
</protein>
<feature type="region of interest" description="Disordered" evidence="1">
    <location>
        <begin position="421"/>
        <end position="460"/>
    </location>
</feature>